<evidence type="ECO:0000313" key="1">
    <source>
        <dbReference type="EMBL" id="CAB4295702.1"/>
    </source>
</evidence>
<proteinExistence type="predicted"/>
<dbReference type="Proteomes" id="UP000507245">
    <property type="component" value="Unassembled WGS sequence"/>
</dbReference>
<gene>
    <name evidence="1" type="ORF">ORAREDHAP_LOCUS7146</name>
</gene>
<accession>A0A6J5W738</accession>
<evidence type="ECO:0000313" key="2">
    <source>
        <dbReference type="Proteomes" id="UP000507245"/>
    </source>
</evidence>
<name>A0A6J5W738_PRUAR</name>
<reference evidence="2" key="1">
    <citation type="journal article" date="2020" name="Genome Biol.">
        <title>Gamete binning: chromosome-level and haplotype-resolved genome assembly enabled by high-throughput single-cell sequencing of gamete genomes.</title>
        <authorList>
            <person name="Campoy J.A."/>
            <person name="Sun H."/>
            <person name="Goel M."/>
            <person name="Jiao W.-B."/>
            <person name="Folz-Donahue K."/>
            <person name="Wang N."/>
            <person name="Rubio M."/>
            <person name="Liu C."/>
            <person name="Kukat C."/>
            <person name="Ruiz D."/>
            <person name="Huettel B."/>
            <person name="Schneeberger K."/>
        </authorList>
    </citation>
    <scope>NUCLEOTIDE SEQUENCE [LARGE SCALE GENOMIC DNA]</scope>
    <source>
        <strain evidence="2">cv. Rojo Pasion</strain>
    </source>
</reference>
<dbReference type="AlphaFoldDB" id="A0A6J5W738"/>
<keyword evidence="2" id="KW-1185">Reference proteome</keyword>
<organism evidence="1 2">
    <name type="scientific">Prunus armeniaca</name>
    <name type="common">Apricot</name>
    <name type="synonym">Armeniaca vulgaris</name>
    <dbReference type="NCBI Taxonomy" id="36596"/>
    <lineage>
        <taxon>Eukaryota</taxon>
        <taxon>Viridiplantae</taxon>
        <taxon>Streptophyta</taxon>
        <taxon>Embryophyta</taxon>
        <taxon>Tracheophyta</taxon>
        <taxon>Spermatophyta</taxon>
        <taxon>Magnoliopsida</taxon>
        <taxon>eudicotyledons</taxon>
        <taxon>Gunneridae</taxon>
        <taxon>Pentapetalae</taxon>
        <taxon>rosids</taxon>
        <taxon>fabids</taxon>
        <taxon>Rosales</taxon>
        <taxon>Rosaceae</taxon>
        <taxon>Amygdaloideae</taxon>
        <taxon>Amygdaleae</taxon>
        <taxon>Prunus</taxon>
    </lineage>
</organism>
<dbReference type="EMBL" id="CAEKKB010000001">
    <property type="protein sequence ID" value="CAB4295702.1"/>
    <property type="molecule type" value="Genomic_DNA"/>
</dbReference>
<sequence>MEASASHSSWDEPLTHVCEQEYKELTASQFILIYAGMALGGIKLVHFPKFFDSMGSCN</sequence>
<protein>
    <submittedName>
        <fullName evidence="1">Uncharacterized protein</fullName>
    </submittedName>
</protein>